<evidence type="ECO:0000256" key="8">
    <source>
        <dbReference type="ARBA" id="ARBA00022786"/>
    </source>
</evidence>
<gene>
    <name evidence="14" type="ORF">C7R54_06905</name>
</gene>
<evidence type="ECO:0000256" key="9">
    <source>
        <dbReference type="ARBA" id="ARBA00022843"/>
    </source>
</evidence>
<evidence type="ECO:0000256" key="7">
    <source>
        <dbReference type="ARBA" id="ARBA00022737"/>
    </source>
</evidence>
<keyword evidence="8 11" id="KW-0833">Ubl conjugation pathway</keyword>
<evidence type="ECO:0000313" key="15">
    <source>
        <dbReference type="Proteomes" id="UP000290849"/>
    </source>
</evidence>
<dbReference type="Gene3D" id="1.20.58.360">
    <property type="entry name" value="Shigella T3SS effector IpaH defines"/>
    <property type="match status" value="1"/>
</dbReference>
<keyword evidence="4 11" id="KW-0964">Secreted</keyword>
<proteinExistence type="inferred from homology"/>
<evidence type="ECO:0000256" key="11">
    <source>
        <dbReference type="PROSITE-ProRule" id="PRU01398"/>
    </source>
</evidence>
<evidence type="ECO:0000256" key="12">
    <source>
        <dbReference type="SAM" id="MobiDB-lite"/>
    </source>
</evidence>
<feature type="domain" description="NEL" evidence="13">
    <location>
        <begin position="436"/>
        <end position="808"/>
    </location>
</feature>
<evidence type="ECO:0000256" key="6">
    <source>
        <dbReference type="ARBA" id="ARBA00022679"/>
    </source>
</evidence>
<dbReference type="OrthoDB" id="8622346at2"/>
<accession>A0A4Q1HLX5</accession>
<dbReference type="Gene3D" id="1.20.1270.130">
    <property type="entry name" value="Shigella T3SS effector IpaH domain"/>
    <property type="match status" value="1"/>
</dbReference>
<dbReference type="SUPFAM" id="SSF52058">
    <property type="entry name" value="L domain-like"/>
    <property type="match status" value="1"/>
</dbReference>
<dbReference type="EMBL" id="PYAL01000002">
    <property type="protein sequence ID" value="RXN90932.1"/>
    <property type="molecule type" value="Genomic_DNA"/>
</dbReference>
<dbReference type="InterPro" id="IPR032675">
    <property type="entry name" value="LRR_dom_sf"/>
</dbReference>
<organism evidence="14 15">
    <name type="scientific">Achromobacter aloeverae</name>
    <dbReference type="NCBI Taxonomy" id="1750518"/>
    <lineage>
        <taxon>Bacteria</taxon>
        <taxon>Pseudomonadati</taxon>
        <taxon>Pseudomonadota</taxon>
        <taxon>Betaproteobacteria</taxon>
        <taxon>Burkholderiales</taxon>
        <taxon>Alcaligenaceae</taxon>
        <taxon>Achromobacter</taxon>
    </lineage>
</organism>
<evidence type="ECO:0000256" key="4">
    <source>
        <dbReference type="ARBA" id="ARBA00022525"/>
    </source>
</evidence>
<evidence type="ECO:0000256" key="1">
    <source>
        <dbReference type="ARBA" id="ARBA00004192"/>
    </source>
</evidence>
<evidence type="ECO:0000256" key="3">
    <source>
        <dbReference type="ARBA" id="ARBA00009868"/>
    </source>
</evidence>
<feature type="compositionally biased region" description="Low complexity" evidence="12">
    <location>
        <begin position="830"/>
        <end position="839"/>
    </location>
</feature>
<dbReference type="GO" id="GO:0004842">
    <property type="term" value="F:ubiquitin-protein transferase activity"/>
    <property type="evidence" value="ECO:0007669"/>
    <property type="project" value="UniProtKB-UniRule"/>
</dbReference>
<dbReference type="Proteomes" id="UP000290849">
    <property type="component" value="Unassembled WGS sequence"/>
</dbReference>
<dbReference type="PANTHER" id="PTHR47114:SF2">
    <property type="entry name" value="OLIGODENDROCYTE-MYELIN GLYCOPROTEIN"/>
    <property type="match status" value="1"/>
</dbReference>
<dbReference type="PANTHER" id="PTHR47114">
    <property type="match status" value="1"/>
</dbReference>
<keyword evidence="15" id="KW-1185">Reference proteome</keyword>
<comment type="subcellular location">
    <subcellularLocation>
        <location evidence="1">Host cytoplasm</location>
    </subcellularLocation>
    <subcellularLocation>
        <location evidence="2">Secreted</location>
    </subcellularLocation>
</comment>
<keyword evidence="7" id="KW-0677">Repeat</keyword>
<dbReference type="Pfam" id="PF14496">
    <property type="entry name" value="NEL"/>
    <property type="match status" value="1"/>
</dbReference>
<keyword evidence="6 11" id="KW-0808">Transferase</keyword>
<sequence>MTVPPLSGHGVVWNIAPDDTLPPPILCGDPVLTPWLLGSLPPAQYERLHATLKCVSADPNGRTLLRAYAIWAEVHGTTPDIVWRESSGPAIRQGISIGAQGGVGWLVDLDYLADAALPQMLKTLGDLYVDLTQVRRRDPFASLAPDHVLRAVDPALEQAWNQWLVSVPEGARRDARARAIVQMRASLFEMRCHGGLDLEQFRHLLTVLSAARSRTLPIPASLDLSNLGLDSVPPIPPSIDALNLSGNSISDWGNMPASLRMLELRRQRGTWPEMLMLPPGLTDLDLSQSDLRQASSGFLDNLQALGRLKTLLLADTDIASLPQLGNSIRSLDISGNRFSAIPANLPTGVVFLYAARNPLESLPARREDLPASLRGLYVRSISTQFLEVPEALLRDRDLSIDMGPRRERATGQTEILLRAQLRSLLMRPDGASDVQRCKDAAARWDGICRDLFTVSHQAGHNPGLHQAGGPGHSHAGEATAFYSFLQRLEQVPAYRKHEDFRRNVRDWLVDLASRKGLRETTLGACLEANETCSDRLLLAYNRLMMHRLGSDIEEGLLDEDIPRVIDIARQAYTLEVLTDIAEQIVSEFRRNSVERFIQAAGRSRASSHLGDDAIDGFDYVAEGGRLDADFVGAPEALGQFSELELRINRDSQQDFVLDEVEIHLAILCLVCAPDALDLWAIAPERMALESSQIDGPSVKVMAMAEVRRRGEQEFLSFLALDYSPWTGLLKRKAAQAYDEADARRHAALETDYEAGLDAAMQALALEAGEGAVRDDARKDAGPAVARRLQLEALLPVTLAVLEGAAAGTPIRLPFGAGRSKDASAAPPPSTASAAGWQRV</sequence>
<feature type="active site" description="Glycyl thioester intermediate" evidence="11">
    <location>
        <position position="532"/>
    </location>
</feature>
<keyword evidence="10 11" id="KW-1035">Host cytoplasm</keyword>
<name>A0A4Q1HLX5_9BURK</name>
<dbReference type="InterPro" id="IPR029487">
    <property type="entry name" value="NEL_dom"/>
</dbReference>
<dbReference type="Gene3D" id="3.80.10.10">
    <property type="entry name" value="Ribonuclease Inhibitor"/>
    <property type="match status" value="1"/>
</dbReference>
<evidence type="ECO:0000313" key="14">
    <source>
        <dbReference type="EMBL" id="RXN90932.1"/>
    </source>
</evidence>
<dbReference type="GO" id="GO:0016567">
    <property type="term" value="P:protein ubiquitination"/>
    <property type="evidence" value="ECO:0007669"/>
    <property type="project" value="InterPro"/>
</dbReference>
<keyword evidence="5" id="KW-0433">Leucine-rich repeat</keyword>
<dbReference type="GO" id="GO:0005576">
    <property type="term" value="C:extracellular region"/>
    <property type="evidence" value="ECO:0007669"/>
    <property type="project" value="UniProtKB-SubCell"/>
</dbReference>
<protein>
    <recommendedName>
        <fullName evidence="13">NEL domain-containing protein</fullName>
    </recommendedName>
</protein>
<evidence type="ECO:0000256" key="5">
    <source>
        <dbReference type="ARBA" id="ARBA00022614"/>
    </source>
</evidence>
<evidence type="ECO:0000256" key="2">
    <source>
        <dbReference type="ARBA" id="ARBA00004613"/>
    </source>
</evidence>
<keyword evidence="9 11" id="KW-0832">Ubl conjugation</keyword>
<evidence type="ECO:0000259" key="13">
    <source>
        <dbReference type="PROSITE" id="PS52053"/>
    </source>
</evidence>
<reference evidence="14 15" key="1">
    <citation type="journal article" date="2017" name="Int. J. Syst. Evol. Microbiol.">
        <title>Achromobacter aloeverae sp. nov., isolated from the root of Aloe vera (L.) Burm.f.</title>
        <authorList>
            <person name="Kuncharoen N."/>
            <person name="Muramatsu Y."/>
            <person name="Shibata C."/>
            <person name="Kamakura Y."/>
            <person name="Nakagawa Y."/>
            <person name="Tanasupawat S."/>
        </authorList>
    </citation>
    <scope>NUCLEOTIDE SEQUENCE [LARGE SCALE GENOMIC DNA]</scope>
    <source>
        <strain evidence="14 15">AVA-1</strain>
    </source>
</reference>
<dbReference type="InterPro" id="IPR051071">
    <property type="entry name" value="LRR-bact_E3_ubiq_ligases"/>
</dbReference>
<comment type="similarity">
    <text evidence="3 11">Belongs to the LRR-containing bacterial E3 ligase family.</text>
</comment>
<dbReference type="PROSITE" id="PS52053">
    <property type="entry name" value="NEL"/>
    <property type="match status" value="1"/>
</dbReference>
<comment type="caution">
    <text evidence="14">The sequence shown here is derived from an EMBL/GenBank/DDBJ whole genome shotgun (WGS) entry which is preliminary data.</text>
</comment>
<evidence type="ECO:0000256" key="10">
    <source>
        <dbReference type="ARBA" id="ARBA00023200"/>
    </source>
</evidence>
<feature type="region of interest" description="Disordered" evidence="12">
    <location>
        <begin position="816"/>
        <end position="839"/>
    </location>
</feature>
<comment type="PTM">
    <text evidence="11">Ubiquitinated in the presence of host E1 ubiquitin-activating enzyme, E2 ubiquitin-conjugating enzyme and ubiquitin.</text>
</comment>
<dbReference type="AlphaFoldDB" id="A0A4Q1HLX5"/>
<dbReference type="RefSeq" id="WP_129149488.1">
    <property type="nucleotide sequence ID" value="NZ_JBHSDO010000013.1"/>
</dbReference>
<dbReference type="GO" id="GO:0030430">
    <property type="term" value="C:host cell cytoplasm"/>
    <property type="evidence" value="ECO:0007669"/>
    <property type="project" value="UniProtKB-SubCell"/>
</dbReference>